<dbReference type="PRINTS" id="PR00457">
    <property type="entry name" value="ANPEROXIDASE"/>
</dbReference>
<dbReference type="PRINTS" id="PR00007">
    <property type="entry name" value="COMPLEMNTC1Q"/>
</dbReference>
<dbReference type="Gene3D" id="2.60.120.40">
    <property type="match status" value="1"/>
</dbReference>
<evidence type="ECO:0000256" key="8">
    <source>
        <dbReference type="ARBA" id="ARBA00061342"/>
    </source>
</evidence>
<dbReference type="STRING" id="33528.ENSGAFP00000027223"/>
<evidence type="ECO:0000256" key="4">
    <source>
        <dbReference type="ARBA" id="ARBA00022729"/>
    </source>
</evidence>
<feature type="region of interest" description="Disordered" evidence="10">
    <location>
        <begin position="842"/>
        <end position="872"/>
    </location>
</feature>
<comment type="similarity">
    <text evidence="8">Belongs to the peroxidase family. XPO subfamily.</text>
</comment>
<dbReference type="SMART" id="SM00110">
    <property type="entry name" value="C1Q"/>
    <property type="match status" value="1"/>
</dbReference>
<keyword evidence="6 9" id="KW-0408">Iron</keyword>
<dbReference type="InterPro" id="IPR037120">
    <property type="entry name" value="Haem_peroxidase_sf_animal"/>
</dbReference>
<dbReference type="SUPFAM" id="SSF48113">
    <property type="entry name" value="Heme-dependent peroxidases"/>
    <property type="match status" value="1"/>
</dbReference>
<evidence type="ECO:0000256" key="1">
    <source>
        <dbReference type="ARBA" id="ARBA00001970"/>
    </source>
</evidence>
<dbReference type="Pfam" id="PF03098">
    <property type="entry name" value="An_peroxidase"/>
    <property type="match status" value="1"/>
</dbReference>
<keyword evidence="2 9" id="KW-0349">Heme</keyword>
<proteinExistence type="inferred from homology"/>
<keyword evidence="13" id="KW-1185">Reference proteome</keyword>
<name>A0A315UWE4_GAMAF</name>
<dbReference type="InterPro" id="IPR019791">
    <property type="entry name" value="Haem_peroxidase_animal"/>
</dbReference>
<sequence length="997" mass="111534">MDRPEIQPHSLTLSERDLVFLPHQGTDRKEGRHAANVGRVRVSNLRSQCQGLKASKFGSRYPLRHHSTPLPCFPAYTLIVPSCPSFPLITFLEYLIPPVFPALPWILVVALLSRSYMNKFVCLLAVGLTLALQCQVDAKRHLSYSFIEKCVNKAKNNVDGAYTYSRQVSLDRVRRNAASPADILRLLKQPNGPSREAVRAADYMANTLHVIDHYLSKRHKRSINATDLISEGDLNVIARLTGCAAQVRNIHCQDLPNLNNYRTANSVCNNIKNPRWGASNIPFLRWLPAEYEDRISSPKGWTRDLKVNNYLLPLVRQVSNNILSYKSEVINDPLYTHLVTIFGQWTDHDLTFTPHSPSIMSFNDGIDCEKTCGNTEPCFPIEFPSNDSRIRSHSEKCMPFSRSAPACGSGKTGYIFGSSTVRQQMNTLTAFIDVGQVYGSDDVKASNLRNLTNEQGLLKVNRDHKDNGRDLLPFTTMAANMCATRQRMTSDNSAEEVLCFFAGDDRSNENIGLASLHTLMMREHNRLARALAQLNPTWNGERLYQEARKIMGGYMQVITYRDYLLHIVGPEAISKKLSTYPGYDEKIDPSIANVFATAAYRFAHLMVQPFIFRLDENYQDHPKYPTQLIHRTMFAPWRIVFEGGLDPILRGLIGRPAKLNTQDRMLTDELRDRLFNFSVALALDLGSLNLQRGRDHGLPGYNRWREFCGLSQPRNENELAQVLNNTVLAKNLLALYGTPSNIDPWLAGVAEPFVRGGRVGPLFACLISTQFQKIREGDRFWWENKGVFTEAQRLALRDTSLARIICDNTGITEVPEKPFQYRPRGSGYTRCNAIPAFDLSPWKEGGQAGPPGPPGPRGLPGPPGPPGPSGAAEHVAFSVRLGNNYPNPGSPIAFHDVIYNGQNSYDPKTGFFTCEHPGVYEFEFHCTIYNSEGSLDLIRNGALVLHSFTTRQSGYITASGSTFIKLAKGDRVWLVANSGGNGLTSDSFLSGHLLFTD</sequence>
<evidence type="ECO:0000256" key="9">
    <source>
        <dbReference type="PIRSR" id="PIRSR619791-2"/>
    </source>
</evidence>
<dbReference type="InterPro" id="IPR008983">
    <property type="entry name" value="Tumour_necrosis_fac-like_dom"/>
</dbReference>
<evidence type="ECO:0000256" key="2">
    <source>
        <dbReference type="ARBA" id="ARBA00022617"/>
    </source>
</evidence>
<protein>
    <recommendedName>
        <fullName evidence="11">C1q domain-containing protein</fullName>
    </recommendedName>
</protein>
<keyword evidence="4" id="KW-0732">Signal</keyword>
<evidence type="ECO:0000256" key="7">
    <source>
        <dbReference type="ARBA" id="ARBA00023157"/>
    </source>
</evidence>
<dbReference type="GO" id="GO:0046872">
    <property type="term" value="F:metal ion binding"/>
    <property type="evidence" value="ECO:0007669"/>
    <property type="project" value="UniProtKB-KW"/>
</dbReference>
<keyword evidence="5" id="KW-0560">Oxidoreductase</keyword>
<evidence type="ECO:0000259" key="11">
    <source>
        <dbReference type="PROSITE" id="PS50871"/>
    </source>
</evidence>
<dbReference type="FunFam" id="1.10.640.10:FF:000001">
    <property type="entry name" value="Peroxidasin homolog"/>
    <property type="match status" value="1"/>
</dbReference>
<dbReference type="GO" id="GO:0020037">
    <property type="term" value="F:heme binding"/>
    <property type="evidence" value="ECO:0007669"/>
    <property type="project" value="InterPro"/>
</dbReference>
<dbReference type="Proteomes" id="UP000250572">
    <property type="component" value="Unassembled WGS sequence"/>
</dbReference>
<feature type="binding site" description="axial binding residue" evidence="9">
    <location>
        <position position="604"/>
    </location>
    <ligand>
        <name>heme b</name>
        <dbReference type="ChEBI" id="CHEBI:60344"/>
    </ligand>
    <ligandPart>
        <name>Fe</name>
        <dbReference type="ChEBI" id="CHEBI:18248"/>
    </ligandPart>
</feature>
<dbReference type="EMBL" id="NHOQ01002573">
    <property type="protein sequence ID" value="PWA15929.1"/>
    <property type="molecule type" value="Genomic_DNA"/>
</dbReference>
<evidence type="ECO:0000313" key="13">
    <source>
        <dbReference type="Proteomes" id="UP000250572"/>
    </source>
</evidence>
<organism evidence="12 13">
    <name type="scientific">Gambusia affinis</name>
    <name type="common">Western mosquitofish</name>
    <name type="synonym">Heterandria affinis</name>
    <dbReference type="NCBI Taxonomy" id="33528"/>
    <lineage>
        <taxon>Eukaryota</taxon>
        <taxon>Metazoa</taxon>
        <taxon>Chordata</taxon>
        <taxon>Craniata</taxon>
        <taxon>Vertebrata</taxon>
        <taxon>Euteleostomi</taxon>
        <taxon>Actinopterygii</taxon>
        <taxon>Neopterygii</taxon>
        <taxon>Teleostei</taxon>
        <taxon>Neoteleostei</taxon>
        <taxon>Acanthomorphata</taxon>
        <taxon>Ovalentaria</taxon>
        <taxon>Atherinomorphae</taxon>
        <taxon>Cyprinodontiformes</taxon>
        <taxon>Poeciliidae</taxon>
        <taxon>Poeciliinae</taxon>
        <taxon>Gambusia</taxon>
    </lineage>
</organism>
<dbReference type="PROSITE" id="PS50871">
    <property type="entry name" value="C1Q"/>
    <property type="match status" value="1"/>
</dbReference>
<comment type="caution">
    <text evidence="12">The sequence shown here is derived from an EMBL/GenBank/DDBJ whole genome shotgun (WGS) entry which is preliminary data.</text>
</comment>
<evidence type="ECO:0000313" key="12">
    <source>
        <dbReference type="EMBL" id="PWA15929.1"/>
    </source>
</evidence>
<accession>A0A315UWE4</accession>
<dbReference type="SUPFAM" id="SSF49842">
    <property type="entry name" value="TNF-like"/>
    <property type="match status" value="1"/>
</dbReference>
<comment type="cofactor">
    <cofactor evidence="1">
        <name>heme b</name>
        <dbReference type="ChEBI" id="CHEBI:60344"/>
    </cofactor>
</comment>
<keyword evidence="3 9" id="KW-0479">Metal-binding</keyword>
<dbReference type="PANTHER" id="PTHR11475">
    <property type="entry name" value="OXIDASE/PEROXIDASE"/>
    <property type="match status" value="1"/>
</dbReference>
<reference evidence="12 13" key="1">
    <citation type="journal article" date="2018" name="G3 (Bethesda)">
        <title>A High-Quality Reference Genome for the Invasive Mosquitofish Gambusia affinis Using a Chicago Library.</title>
        <authorList>
            <person name="Hoffberg S.L."/>
            <person name="Troendle N.J."/>
            <person name="Glenn T.C."/>
            <person name="Mahmud O."/>
            <person name="Louha S."/>
            <person name="Chalopin D."/>
            <person name="Bennetzen J.L."/>
            <person name="Mauricio R."/>
        </authorList>
    </citation>
    <scope>NUCLEOTIDE SEQUENCE [LARGE SCALE GENOMIC DNA]</scope>
    <source>
        <strain evidence="12">NE01/NJP1002.9</strain>
        <tissue evidence="12">Muscle</tissue>
    </source>
</reference>
<evidence type="ECO:0000256" key="3">
    <source>
        <dbReference type="ARBA" id="ARBA00022723"/>
    </source>
</evidence>
<dbReference type="PROSITE" id="PS50292">
    <property type="entry name" value="PEROXIDASE_3"/>
    <property type="match status" value="1"/>
</dbReference>
<evidence type="ECO:0000256" key="6">
    <source>
        <dbReference type="ARBA" id="ARBA00023004"/>
    </source>
</evidence>
<gene>
    <name evidence="12" type="ORF">CCH79_00009103</name>
</gene>
<keyword evidence="7" id="KW-1015">Disulfide bond</keyword>
<dbReference type="GO" id="GO:0004601">
    <property type="term" value="F:peroxidase activity"/>
    <property type="evidence" value="ECO:0007669"/>
    <property type="project" value="InterPro"/>
</dbReference>
<evidence type="ECO:0000256" key="10">
    <source>
        <dbReference type="SAM" id="MobiDB-lite"/>
    </source>
</evidence>
<dbReference type="InterPro" id="IPR001073">
    <property type="entry name" value="C1q_dom"/>
</dbReference>
<dbReference type="GO" id="GO:0006979">
    <property type="term" value="P:response to oxidative stress"/>
    <property type="evidence" value="ECO:0007669"/>
    <property type="project" value="InterPro"/>
</dbReference>
<evidence type="ECO:0000256" key="5">
    <source>
        <dbReference type="ARBA" id="ARBA00023002"/>
    </source>
</evidence>
<dbReference type="InterPro" id="IPR010255">
    <property type="entry name" value="Haem_peroxidase_sf"/>
</dbReference>
<dbReference type="Gene3D" id="1.10.640.10">
    <property type="entry name" value="Haem peroxidase domain superfamily, animal type"/>
    <property type="match status" value="1"/>
</dbReference>
<feature type="domain" description="C1q" evidence="11">
    <location>
        <begin position="870"/>
        <end position="997"/>
    </location>
</feature>
<dbReference type="PANTHER" id="PTHR11475:SF63">
    <property type="entry name" value="EOSINOPHIL PEROXIDASE"/>
    <property type="match status" value="1"/>
</dbReference>
<feature type="compositionally biased region" description="Pro residues" evidence="10">
    <location>
        <begin position="850"/>
        <end position="868"/>
    </location>
</feature>
<dbReference type="Pfam" id="PF00386">
    <property type="entry name" value="C1q"/>
    <property type="match status" value="1"/>
</dbReference>
<dbReference type="GO" id="GO:0005615">
    <property type="term" value="C:extracellular space"/>
    <property type="evidence" value="ECO:0007669"/>
    <property type="project" value="TreeGrafter"/>
</dbReference>
<dbReference type="AlphaFoldDB" id="A0A315UWE4"/>